<feature type="region of interest" description="Disordered" evidence="4">
    <location>
        <begin position="361"/>
        <end position="432"/>
    </location>
</feature>
<dbReference type="SUPFAM" id="SSF81822">
    <property type="entry name" value="RuBisCo LSMT C-terminal, substrate-binding domain"/>
    <property type="match status" value="1"/>
</dbReference>
<sequence length="586" mass="66373">MKHHTLNAFLTWAEEYNVQWDKDAIEIRECKHGLGIFAKKNLDAGYEAIQVPKSIVLSVESTGIANLLEEEDIEGYAGLTLACMYEYSQGAESVWSSYLALLAESLPQMPSDLSGDARELLKKSEVYGDIETDLKDMQEDYDTVVLPFLEKHPEVFTADIKAKFFSFEDFKTMTSHVSSRAMDVDNFHISALVPFADIVNHNSEPNSDYLTHEEVCEVCGAISCEHMDEDDEEEDDEEAPELAGDEDKKKRTAAKKAEAADEDDEDDDEEDEDWEDDINDTCDIVLDDDVKKGEEITRHYGPFPNKIFLSKYGFAEVDNEHDTVTVQIEMVKKAAESILGDPVLVEERTKWFLETEDIFIGEDDEDELEDEGCCDGDHDHDHDHGHSHAHGHAHAHKQKKEDIEAGEAEAEESDSEDEESDDEAEEEDFPRDIMEIMHDGSIDDRLLMLLNVLFMDKEQFVKVEESVDAATEYFNDIFLRRAIEEDLAADDEDSDEEEAQPKPELKPLDDAGRRVRKNVLEAILQVIRLRADAYDVSDKTTAEDDMELLNKAGLSGTLYYGALCVIGEKKVLQNALKTYSKFQAEL</sequence>
<dbReference type="Gene3D" id="3.90.1410.10">
    <property type="entry name" value="set domain protein methyltransferase, domain 1"/>
    <property type="match status" value="1"/>
</dbReference>
<feature type="compositionally biased region" description="Basic and acidic residues" evidence="4">
    <location>
        <begin position="499"/>
        <end position="510"/>
    </location>
</feature>
<evidence type="ECO:0000256" key="1">
    <source>
        <dbReference type="ARBA" id="ARBA00022603"/>
    </source>
</evidence>
<keyword evidence="3" id="KW-0949">S-adenosyl-L-methionine</keyword>
<evidence type="ECO:0000313" key="5">
    <source>
        <dbReference type="EMBL" id="KAG0288739.1"/>
    </source>
</evidence>
<organism evidence="5 6">
    <name type="scientific">Linnemannia gamsii</name>
    <dbReference type="NCBI Taxonomy" id="64522"/>
    <lineage>
        <taxon>Eukaryota</taxon>
        <taxon>Fungi</taxon>
        <taxon>Fungi incertae sedis</taxon>
        <taxon>Mucoromycota</taxon>
        <taxon>Mortierellomycotina</taxon>
        <taxon>Mortierellomycetes</taxon>
        <taxon>Mortierellales</taxon>
        <taxon>Mortierellaceae</taxon>
        <taxon>Linnemannia</taxon>
    </lineage>
</organism>
<dbReference type="Gene3D" id="3.90.1420.10">
    <property type="entry name" value="Rubisco LSMT, substrate-binding domain"/>
    <property type="match status" value="1"/>
</dbReference>
<comment type="caution">
    <text evidence="5">The sequence shown here is derived from an EMBL/GenBank/DDBJ whole genome shotgun (WGS) entry which is preliminary data.</text>
</comment>
<feature type="compositionally biased region" description="Acidic residues" evidence="4">
    <location>
        <begin position="404"/>
        <end position="429"/>
    </location>
</feature>
<feature type="region of interest" description="Disordered" evidence="4">
    <location>
        <begin position="227"/>
        <end position="280"/>
    </location>
</feature>
<name>A0ABQ7K047_9FUNG</name>
<evidence type="ECO:0000256" key="4">
    <source>
        <dbReference type="SAM" id="MobiDB-lite"/>
    </source>
</evidence>
<feature type="compositionally biased region" description="Acidic residues" evidence="4">
    <location>
        <begin position="260"/>
        <end position="280"/>
    </location>
</feature>
<evidence type="ECO:0008006" key="7">
    <source>
        <dbReference type="Google" id="ProtNLM"/>
    </source>
</evidence>
<feature type="compositionally biased region" description="Basic residues" evidence="4">
    <location>
        <begin position="387"/>
        <end position="398"/>
    </location>
</feature>
<evidence type="ECO:0000256" key="3">
    <source>
        <dbReference type="ARBA" id="ARBA00022691"/>
    </source>
</evidence>
<keyword evidence="6" id="KW-1185">Reference proteome</keyword>
<keyword evidence="2" id="KW-0808">Transferase</keyword>
<keyword evidence="1" id="KW-0489">Methyltransferase</keyword>
<dbReference type="InterPro" id="IPR036464">
    <property type="entry name" value="Rubisco_LSMT_subst-bd_sf"/>
</dbReference>
<dbReference type="InterPro" id="IPR046341">
    <property type="entry name" value="SET_dom_sf"/>
</dbReference>
<evidence type="ECO:0000256" key="2">
    <source>
        <dbReference type="ARBA" id="ARBA00022679"/>
    </source>
</evidence>
<gene>
    <name evidence="5" type="ORF">BGZ96_007495</name>
</gene>
<feature type="region of interest" description="Disordered" evidence="4">
    <location>
        <begin position="489"/>
        <end position="510"/>
    </location>
</feature>
<feature type="compositionally biased region" description="Basic and acidic residues" evidence="4">
    <location>
        <begin position="245"/>
        <end position="259"/>
    </location>
</feature>
<reference evidence="5 6" key="1">
    <citation type="journal article" date="2020" name="Fungal Divers.">
        <title>Resolving the Mortierellaceae phylogeny through synthesis of multi-gene phylogenetics and phylogenomics.</title>
        <authorList>
            <person name="Vandepol N."/>
            <person name="Liber J."/>
            <person name="Desiro A."/>
            <person name="Na H."/>
            <person name="Kennedy M."/>
            <person name="Barry K."/>
            <person name="Grigoriev I.V."/>
            <person name="Miller A.N."/>
            <person name="O'Donnell K."/>
            <person name="Stajich J.E."/>
            <person name="Bonito G."/>
        </authorList>
    </citation>
    <scope>NUCLEOTIDE SEQUENCE [LARGE SCALE GENOMIC DNA]</scope>
    <source>
        <strain evidence="5 6">AD045</strain>
    </source>
</reference>
<protein>
    <recommendedName>
        <fullName evidence="7">SET domain-containing protein</fullName>
    </recommendedName>
</protein>
<evidence type="ECO:0000313" key="6">
    <source>
        <dbReference type="Proteomes" id="UP001194696"/>
    </source>
</evidence>
<dbReference type="Proteomes" id="UP001194696">
    <property type="component" value="Unassembled WGS sequence"/>
</dbReference>
<dbReference type="InterPro" id="IPR050600">
    <property type="entry name" value="SETD3_SETD6_MTase"/>
</dbReference>
<proteinExistence type="predicted"/>
<dbReference type="SUPFAM" id="SSF82199">
    <property type="entry name" value="SET domain"/>
    <property type="match status" value="2"/>
</dbReference>
<dbReference type="PANTHER" id="PTHR13271:SF34">
    <property type="entry name" value="N-LYSINE METHYLTRANSFERASE SETD6"/>
    <property type="match status" value="1"/>
</dbReference>
<feature type="compositionally biased region" description="Acidic residues" evidence="4">
    <location>
        <begin position="489"/>
        <end position="498"/>
    </location>
</feature>
<dbReference type="PANTHER" id="PTHR13271">
    <property type="entry name" value="UNCHARACTERIZED PUTATIVE METHYLTRANSFERASE"/>
    <property type="match status" value="1"/>
</dbReference>
<dbReference type="EMBL" id="JAAAIM010000389">
    <property type="protein sequence ID" value="KAG0288739.1"/>
    <property type="molecule type" value="Genomic_DNA"/>
</dbReference>
<feature type="compositionally biased region" description="Acidic residues" evidence="4">
    <location>
        <begin position="227"/>
        <end position="244"/>
    </location>
</feature>
<feature type="compositionally biased region" description="Acidic residues" evidence="4">
    <location>
        <begin position="361"/>
        <end position="374"/>
    </location>
</feature>
<accession>A0ABQ7K047</accession>
<feature type="compositionally biased region" description="Basic and acidic residues" evidence="4">
    <location>
        <begin position="375"/>
        <end position="386"/>
    </location>
</feature>